<dbReference type="eggNOG" id="COG3119">
    <property type="taxonomic scope" value="Bacteria"/>
</dbReference>
<dbReference type="PANTHER" id="PTHR42693:SF33">
    <property type="entry name" value="ARYLSULFATASE"/>
    <property type="match status" value="1"/>
</dbReference>
<dbReference type="InterPro" id="IPR000917">
    <property type="entry name" value="Sulfatase_N"/>
</dbReference>
<reference evidence="3 4" key="1">
    <citation type="journal article" date="2010" name="BMC Genomics">
        <title>The complete genome of Zunongwangia profunda SM-A87 reveals its adaptation to the deep-sea environment and ecological role in sedimentary organic nitrogen degradation.</title>
        <authorList>
            <person name="Qin Q.L."/>
            <person name="Zhang X.Y."/>
            <person name="Wang X.M."/>
            <person name="Liu G.M."/>
            <person name="Chen X.L."/>
            <person name="Xie B.B."/>
            <person name="Dang H.Y."/>
            <person name="Zhou B.C."/>
            <person name="Yu J."/>
            <person name="Zhang Y.Z."/>
        </authorList>
    </citation>
    <scope>NUCLEOTIDE SEQUENCE [LARGE SCALE GENOMIC DNA]</scope>
    <source>
        <strain evidence="4">DSM 18752 / CCTCC AB 206139 / SM-A87</strain>
    </source>
</reference>
<proteinExistence type="inferred from homology"/>
<keyword evidence="4" id="KW-1185">Reference proteome</keyword>
<dbReference type="EMBL" id="CP001650">
    <property type="protein sequence ID" value="ADF52975.1"/>
    <property type="molecule type" value="Genomic_DNA"/>
</dbReference>
<dbReference type="InterPro" id="IPR017850">
    <property type="entry name" value="Alkaline_phosphatase_core_sf"/>
</dbReference>
<name>D5BF77_ZUNPS</name>
<evidence type="ECO:0000256" key="1">
    <source>
        <dbReference type="ARBA" id="ARBA00008779"/>
    </source>
</evidence>
<protein>
    <submittedName>
        <fullName evidence="3">N-acetylgalactosamine 6-sulfatase (GALNS)</fullName>
    </submittedName>
</protein>
<evidence type="ECO:0000313" key="4">
    <source>
        <dbReference type="Proteomes" id="UP000001654"/>
    </source>
</evidence>
<dbReference type="AlphaFoldDB" id="D5BF77"/>
<accession>D5BF77</accession>
<dbReference type="RefSeq" id="WP_013072072.1">
    <property type="nucleotide sequence ID" value="NC_014041.1"/>
</dbReference>
<feature type="domain" description="Sulfatase N-terminal" evidence="2">
    <location>
        <begin position="49"/>
        <end position="379"/>
    </location>
</feature>
<dbReference type="Gene3D" id="3.30.1120.10">
    <property type="match status" value="1"/>
</dbReference>
<sequence>MFGKRPIVTSYFTKPIRHLLFTAGTLALISMCWGCKTKIDSKENKQKKPNIILVFIDDMGWQDLSSFGNQEAKTPNVDQLAAEGISFDQFYVNAPICSPSRVAISTGTYPQRWNITSYLSDRQHNNRRGLANWLAPEAPMLAKDLKANGYATGHFGKWHMGGQRNVVEAPKITTYGFDESLTNFEGIGPKLLPLTKDAEGNVGRIWEDAERLGGEVTWMQRSEITTGFIDAAIDFMDKASAEDTPFYVNIWPDDVHSPFWPPFEDYNLTKEDGKRALYLAVLKEMDKQFGKFFNYVKNNKALSENTLIVFCSDNGPEPGAGKSGELRGFKGHLYEGGIRSSLIVWGPNFVAENARGTRNSQNYFSAIDLKPSLLQFTGIGTEKEELTDGENMLKTMLGKNSHSRKAPIFWSRPPDRKTYEDFEQALPDLAMRAGDFKLVCDYDGGRPALYNLVKDPAETNNIATEYPGKVKKMTTQVTHWYQKMPELEKEE</sequence>
<evidence type="ECO:0000259" key="2">
    <source>
        <dbReference type="Pfam" id="PF00884"/>
    </source>
</evidence>
<dbReference type="Pfam" id="PF00884">
    <property type="entry name" value="Sulfatase"/>
    <property type="match status" value="1"/>
</dbReference>
<dbReference type="STRING" id="655815.ZPR_2652"/>
<gene>
    <name evidence="3" type="ordered locus">ZPR_2652</name>
</gene>
<dbReference type="PANTHER" id="PTHR42693">
    <property type="entry name" value="ARYLSULFATASE FAMILY MEMBER"/>
    <property type="match status" value="1"/>
</dbReference>
<comment type="similarity">
    <text evidence="1">Belongs to the sulfatase family.</text>
</comment>
<organism evidence="3 4">
    <name type="scientific">Zunongwangia profunda (strain DSM 18752 / CCTCC AB 206139 / SM-A87)</name>
    <name type="common">Wangia profunda</name>
    <dbReference type="NCBI Taxonomy" id="655815"/>
    <lineage>
        <taxon>Bacteria</taxon>
        <taxon>Pseudomonadati</taxon>
        <taxon>Bacteroidota</taxon>
        <taxon>Flavobacteriia</taxon>
        <taxon>Flavobacteriales</taxon>
        <taxon>Flavobacteriaceae</taxon>
        <taxon>Zunongwangia</taxon>
    </lineage>
</organism>
<dbReference type="HOGENOM" id="CLU_006332_10_4_10"/>
<dbReference type="Gene3D" id="3.40.720.10">
    <property type="entry name" value="Alkaline Phosphatase, subunit A"/>
    <property type="match status" value="1"/>
</dbReference>
<dbReference type="GO" id="GO:0004065">
    <property type="term" value="F:arylsulfatase activity"/>
    <property type="evidence" value="ECO:0007669"/>
    <property type="project" value="TreeGrafter"/>
</dbReference>
<evidence type="ECO:0000313" key="3">
    <source>
        <dbReference type="EMBL" id="ADF52975.1"/>
    </source>
</evidence>
<dbReference type="InterPro" id="IPR050738">
    <property type="entry name" value="Sulfatase"/>
</dbReference>
<dbReference type="KEGG" id="zpr:ZPR_2652"/>
<dbReference type="SUPFAM" id="SSF53649">
    <property type="entry name" value="Alkaline phosphatase-like"/>
    <property type="match status" value="1"/>
</dbReference>
<dbReference type="Proteomes" id="UP000001654">
    <property type="component" value="Chromosome"/>
</dbReference>